<accession>A0A8S1JXL0</accession>
<evidence type="ECO:0000256" key="2">
    <source>
        <dbReference type="ARBA" id="ARBA00023128"/>
    </source>
</evidence>
<organism evidence="4 5">
    <name type="scientific">Paramecium primaurelia</name>
    <dbReference type="NCBI Taxonomy" id="5886"/>
    <lineage>
        <taxon>Eukaryota</taxon>
        <taxon>Sar</taxon>
        <taxon>Alveolata</taxon>
        <taxon>Ciliophora</taxon>
        <taxon>Intramacronucleata</taxon>
        <taxon>Oligohymenophorea</taxon>
        <taxon>Peniculida</taxon>
        <taxon>Parameciidae</taxon>
        <taxon>Paramecium</taxon>
    </lineage>
</organism>
<dbReference type="OMA" id="FQASNTH"/>
<comment type="subcellular location">
    <subcellularLocation>
        <location evidence="1">Mitochondrion</location>
    </subcellularLocation>
</comment>
<keyword evidence="5" id="KW-1185">Reference proteome</keyword>
<evidence type="ECO:0000256" key="3">
    <source>
        <dbReference type="ARBA" id="ARBA00023157"/>
    </source>
</evidence>
<name>A0A8S1JXL0_PARPR</name>
<keyword evidence="2" id="KW-0496">Mitochondrion</keyword>
<comment type="caution">
    <text evidence="4">The sequence shown here is derived from an EMBL/GenBank/DDBJ whole genome shotgun (WGS) entry which is preliminary data.</text>
</comment>
<evidence type="ECO:0000313" key="5">
    <source>
        <dbReference type="Proteomes" id="UP000688137"/>
    </source>
</evidence>
<sequence length="99" mass="11860">MSYNGNALLTPSRYGGESWNAQTCFTAQEDYFECLDRENSTNVNRKLCGREHQLWKETCPDSDRRAQMIFRRLERQNQALYTSEQLRQYNNHQNNRSFK</sequence>
<dbReference type="Proteomes" id="UP000688137">
    <property type="component" value="Unassembled WGS sequence"/>
</dbReference>
<evidence type="ECO:0000313" key="4">
    <source>
        <dbReference type="EMBL" id="CAD8045066.1"/>
    </source>
</evidence>
<gene>
    <name evidence="4" type="ORF">PPRIM_AZ9-3.1.T0090091</name>
</gene>
<dbReference type="Pfam" id="PF02297">
    <property type="entry name" value="COX6B"/>
    <property type="match status" value="1"/>
</dbReference>
<protein>
    <submittedName>
        <fullName evidence="4">Uncharacterized protein</fullName>
    </submittedName>
</protein>
<keyword evidence="3" id="KW-1015">Disulfide bond</keyword>
<dbReference type="EMBL" id="CAJJDM010000006">
    <property type="protein sequence ID" value="CAD8045066.1"/>
    <property type="molecule type" value="Genomic_DNA"/>
</dbReference>
<evidence type="ECO:0000256" key="1">
    <source>
        <dbReference type="ARBA" id="ARBA00004173"/>
    </source>
</evidence>
<dbReference type="AlphaFoldDB" id="A0A8S1JXL0"/>
<reference evidence="4" key="1">
    <citation type="submission" date="2021-01" db="EMBL/GenBank/DDBJ databases">
        <authorList>
            <consortium name="Genoscope - CEA"/>
            <person name="William W."/>
        </authorList>
    </citation>
    <scope>NUCLEOTIDE SEQUENCE</scope>
</reference>
<proteinExistence type="predicted"/>
<dbReference type="GO" id="GO:0005739">
    <property type="term" value="C:mitochondrion"/>
    <property type="evidence" value="ECO:0007669"/>
    <property type="project" value="UniProtKB-SubCell"/>
</dbReference>
<dbReference type="InterPro" id="IPR048280">
    <property type="entry name" value="COX6B-like"/>
</dbReference>